<dbReference type="InterPro" id="IPR024086">
    <property type="entry name" value="GlmM_arc-type"/>
</dbReference>
<dbReference type="InterPro" id="IPR005841">
    <property type="entry name" value="Alpha-D-phosphohexomutase_SF"/>
</dbReference>
<dbReference type="RefSeq" id="WP_015424742.1">
    <property type="nucleotide sequence ID" value="NC_020449.1"/>
</dbReference>
<dbReference type="EMBL" id="CU466930">
    <property type="protein sequence ID" value="CAO80884.1"/>
    <property type="molecule type" value="Genomic_DNA"/>
</dbReference>
<dbReference type="OrthoDB" id="9806956at2"/>
<dbReference type="eggNOG" id="COG1109">
    <property type="taxonomic scope" value="Bacteria"/>
</dbReference>
<dbReference type="InterPro" id="IPR005844">
    <property type="entry name" value="A-D-PHexomutase_a/b/a-I"/>
</dbReference>
<evidence type="ECO:0000259" key="8">
    <source>
        <dbReference type="Pfam" id="PF00408"/>
    </source>
</evidence>
<dbReference type="EC" id="5.4.2.10" evidence="12"/>
<keyword evidence="4 7" id="KW-0479">Metal-binding</keyword>
<dbReference type="Gene3D" id="3.40.120.10">
    <property type="entry name" value="Alpha-D-Glucose-1,6-Bisphosphate, subunit A, domain 3"/>
    <property type="match status" value="3"/>
</dbReference>
<evidence type="ECO:0000256" key="5">
    <source>
        <dbReference type="ARBA" id="ARBA00022842"/>
    </source>
</evidence>
<feature type="domain" description="Alpha-D-phosphohexomutase alpha/beta/alpha" evidence="11">
    <location>
        <begin position="278"/>
        <end position="371"/>
    </location>
</feature>
<accession>B0VHR9</accession>
<evidence type="ECO:0000256" key="4">
    <source>
        <dbReference type="ARBA" id="ARBA00022723"/>
    </source>
</evidence>
<dbReference type="PANTHER" id="PTHR42946">
    <property type="entry name" value="PHOSPHOHEXOSE MUTASE"/>
    <property type="match status" value="1"/>
</dbReference>
<dbReference type="InterPro" id="IPR016055">
    <property type="entry name" value="A-D-PHexomutase_a/b/a-I/II/III"/>
</dbReference>
<gene>
    <name evidence="12" type="ordered locus">CLOAM1012</name>
</gene>
<feature type="domain" description="Alpha-D-phosphohexomutase alpha/beta/alpha" evidence="9">
    <location>
        <begin position="5"/>
        <end position="135"/>
    </location>
</feature>
<dbReference type="Pfam" id="PF02879">
    <property type="entry name" value="PGM_PMM_II"/>
    <property type="match status" value="1"/>
</dbReference>
<dbReference type="SUPFAM" id="SSF55957">
    <property type="entry name" value="Phosphoglucomutase, C-terminal domain"/>
    <property type="match status" value="1"/>
</dbReference>
<dbReference type="Proteomes" id="UP000002019">
    <property type="component" value="Chromosome"/>
</dbReference>
<dbReference type="InterPro" id="IPR036900">
    <property type="entry name" value="A-D-PHexomutase_C_sf"/>
</dbReference>
<dbReference type="InterPro" id="IPR016066">
    <property type="entry name" value="A-D-PHexomutase_CS"/>
</dbReference>
<keyword evidence="13" id="KW-1185">Reference proteome</keyword>
<dbReference type="InterPro" id="IPR050060">
    <property type="entry name" value="Phosphoglucosamine_mutase"/>
</dbReference>
<dbReference type="InterPro" id="IPR005846">
    <property type="entry name" value="A-D-PHexomutase_a/b/a-III"/>
</dbReference>
<keyword evidence="3" id="KW-0597">Phosphoprotein</keyword>
<dbReference type="GO" id="GO:0000287">
    <property type="term" value="F:magnesium ion binding"/>
    <property type="evidence" value="ECO:0007669"/>
    <property type="project" value="InterPro"/>
</dbReference>
<comment type="cofactor">
    <cofactor evidence="1">
        <name>Mg(2+)</name>
        <dbReference type="ChEBI" id="CHEBI:18420"/>
    </cofactor>
</comment>
<dbReference type="PANTHER" id="PTHR42946:SF1">
    <property type="entry name" value="PHOSPHOGLUCOMUTASE (ALPHA-D-GLUCOSE-1,6-BISPHOSPHATE-DEPENDENT)"/>
    <property type="match status" value="1"/>
</dbReference>
<evidence type="ECO:0000256" key="2">
    <source>
        <dbReference type="ARBA" id="ARBA00010231"/>
    </source>
</evidence>
<dbReference type="Pfam" id="PF02880">
    <property type="entry name" value="PGM_PMM_III"/>
    <property type="match status" value="1"/>
</dbReference>
<dbReference type="InterPro" id="IPR005843">
    <property type="entry name" value="A-D-PHexomutase_C"/>
</dbReference>
<dbReference type="NCBIfam" id="TIGR03990">
    <property type="entry name" value="Arch_GlmM"/>
    <property type="match status" value="1"/>
</dbReference>
<dbReference type="GO" id="GO:0009252">
    <property type="term" value="P:peptidoglycan biosynthetic process"/>
    <property type="evidence" value="ECO:0007669"/>
    <property type="project" value="TreeGrafter"/>
</dbReference>
<dbReference type="GO" id="GO:0005975">
    <property type="term" value="P:carbohydrate metabolic process"/>
    <property type="evidence" value="ECO:0007669"/>
    <property type="project" value="InterPro"/>
</dbReference>
<dbReference type="Pfam" id="PF00408">
    <property type="entry name" value="PGM_PMM_IV"/>
    <property type="match status" value="1"/>
</dbReference>
<reference evidence="12 13" key="1">
    <citation type="journal article" date="2008" name="J. Bacteriol.">
        <title>'Candidatus Cloacamonas acidaminovorans': genome sequence reconstruction provides a first glimpse of a new bacterial division.</title>
        <authorList>
            <person name="Pelletier E."/>
            <person name="Kreimeyer A."/>
            <person name="Bocs S."/>
            <person name="Rouy Z."/>
            <person name="Gyapay G."/>
            <person name="Chouari R."/>
            <person name="Riviere D."/>
            <person name="Ganesan A."/>
            <person name="Daegelen P."/>
            <person name="Sghir A."/>
            <person name="Cohen G.N."/>
            <person name="Medigue C."/>
            <person name="Weissenbach J."/>
            <person name="Le Paslier D."/>
        </authorList>
    </citation>
    <scope>NUCLEOTIDE SEQUENCE [LARGE SCALE GENOMIC DNA]</scope>
    <source>
        <strain evidence="13">Evry</strain>
    </source>
</reference>
<dbReference type="STRING" id="459349.CLOAM1012"/>
<evidence type="ECO:0000259" key="11">
    <source>
        <dbReference type="Pfam" id="PF02880"/>
    </source>
</evidence>
<evidence type="ECO:0000256" key="3">
    <source>
        <dbReference type="ARBA" id="ARBA00022553"/>
    </source>
</evidence>
<evidence type="ECO:0000256" key="6">
    <source>
        <dbReference type="ARBA" id="ARBA00023235"/>
    </source>
</evidence>
<protein>
    <submittedName>
        <fullName evidence="12">Phosphoglucomutase/phosphomannomutase family protein</fullName>
        <ecNumber evidence="12">5.4.2.10</ecNumber>
    </submittedName>
</protein>
<dbReference type="KEGG" id="caci:CLOAM1012"/>
<dbReference type="InterPro" id="IPR005845">
    <property type="entry name" value="A-D-PHexomutase_a/b/a-II"/>
</dbReference>
<dbReference type="PRINTS" id="PR00509">
    <property type="entry name" value="PGMPMM"/>
</dbReference>
<dbReference type="SUPFAM" id="SSF53738">
    <property type="entry name" value="Phosphoglucomutase, first 3 domains"/>
    <property type="match status" value="3"/>
</dbReference>
<proteinExistence type="inferred from homology"/>
<sequence length="467" mass="51030">MNKLMTGVSGVRGVFADTLNPIIAIKYAAHFAILQKQSYPERKPEIIVGRDSRTTGKAMLHSIISALISVGCDVTDLGIVSTPTLLLKVQESDAIGGIAITASHNPPEWNAMKFVDADGMFLSPEKADKFLSSVEEDIPWAKWKAMGELKIDNTAIQEHIAKILNIPYLNIEQIRSRQFKVVLDSVNGAGGLISPLLLKELGCTVYEINSEPNGIFAHIAEPLKENLGQLEETVSFFKADIGFATDPDVDRLAIVSEEGKCIGEELSVALAELFVLPKKKGDIVVNLSSSMLSDDIAKSFGVQVQRTKVGEINVGKKMQEINSPIGGEGNGGIICPDVHYTRDAIAGMALILGLLAESNKPLSAIVDSLPKYYFAKDKITVDASLMETLMNNAPSFFQNYQLDTRDGIKAIGEKHFIHIRKSGTEPIIRIYVESDSPEKSRELCEKVKTMLGEINTLKDSDNEARKK</sequence>
<evidence type="ECO:0000256" key="7">
    <source>
        <dbReference type="RuleBase" id="RU004326"/>
    </source>
</evidence>
<dbReference type="HOGENOM" id="CLU_016950_7_1_0"/>
<comment type="similarity">
    <text evidence="2 7">Belongs to the phosphohexose mutase family.</text>
</comment>
<evidence type="ECO:0000259" key="10">
    <source>
        <dbReference type="Pfam" id="PF02879"/>
    </source>
</evidence>
<keyword evidence="6 12" id="KW-0413">Isomerase</keyword>
<dbReference type="GO" id="GO:0006048">
    <property type="term" value="P:UDP-N-acetylglucosamine biosynthetic process"/>
    <property type="evidence" value="ECO:0007669"/>
    <property type="project" value="TreeGrafter"/>
</dbReference>
<dbReference type="AlphaFoldDB" id="B0VHR9"/>
<dbReference type="GO" id="GO:0004615">
    <property type="term" value="F:phosphomannomutase activity"/>
    <property type="evidence" value="ECO:0007669"/>
    <property type="project" value="TreeGrafter"/>
</dbReference>
<feature type="domain" description="Alpha-D-phosphohexomutase C-terminal" evidence="8">
    <location>
        <begin position="404"/>
        <end position="447"/>
    </location>
</feature>
<dbReference type="Gene3D" id="3.30.310.50">
    <property type="entry name" value="Alpha-D-phosphohexomutase, C-terminal domain"/>
    <property type="match status" value="1"/>
</dbReference>
<evidence type="ECO:0000259" key="9">
    <source>
        <dbReference type="Pfam" id="PF02878"/>
    </source>
</evidence>
<name>B0VHR9_CLOAI</name>
<dbReference type="Pfam" id="PF02878">
    <property type="entry name" value="PGM_PMM_I"/>
    <property type="match status" value="1"/>
</dbReference>
<dbReference type="GO" id="GO:0008966">
    <property type="term" value="F:phosphoglucosamine mutase activity"/>
    <property type="evidence" value="ECO:0007669"/>
    <property type="project" value="UniProtKB-EC"/>
</dbReference>
<feature type="domain" description="Alpha-D-phosphohexomutase alpha/beta/alpha" evidence="10">
    <location>
        <begin position="159"/>
        <end position="259"/>
    </location>
</feature>
<keyword evidence="5 7" id="KW-0460">Magnesium</keyword>
<evidence type="ECO:0000313" key="12">
    <source>
        <dbReference type="EMBL" id="CAO80884.1"/>
    </source>
</evidence>
<dbReference type="GO" id="GO:0005829">
    <property type="term" value="C:cytosol"/>
    <property type="evidence" value="ECO:0007669"/>
    <property type="project" value="TreeGrafter"/>
</dbReference>
<evidence type="ECO:0000313" key="13">
    <source>
        <dbReference type="Proteomes" id="UP000002019"/>
    </source>
</evidence>
<organism evidence="12 13">
    <name type="scientific">Cloacimonas acidaminovorans (strain Evry)</name>
    <dbReference type="NCBI Taxonomy" id="459349"/>
    <lineage>
        <taxon>Bacteria</taxon>
        <taxon>Pseudomonadati</taxon>
        <taxon>Candidatus Cloacimonadota</taxon>
        <taxon>Candidatus Cloacimonadia</taxon>
        <taxon>Candidatus Cloacimonadales</taxon>
        <taxon>Candidatus Cloacimonadaceae</taxon>
        <taxon>Candidatus Cloacimonas</taxon>
    </lineage>
</organism>
<evidence type="ECO:0000256" key="1">
    <source>
        <dbReference type="ARBA" id="ARBA00001946"/>
    </source>
</evidence>
<dbReference type="PROSITE" id="PS00710">
    <property type="entry name" value="PGM_PMM"/>
    <property type="match status" value="1"/>
</dbReference>